<keyword evidence="1" id="KW-1133">Transmembrane helix</keyword>
<evidence type="ECO:0000313" key="3">
    <source>
        <dbReference type="Proteomes" id="UP001381693"/>
    </source>
</evidence>
<dbReference type="GO" id="GO:0005737">
    <property type="term" value="C:cytoplasm"/>
    <property type="evidence" value="ECO:0007669"/>
    <property type="project" value="TreeGrafter"/>
</dbReference>
<gene>
    <name evidence="2" type="primary">ARHGEF6_1</name>
    <name evidence="2" type="ORF">SK128_012035</name>
</gene>
<dbReference type="GO" id="GO:0005085">
    <property type="term" value="F:guanyl-nucleotide exchange factor activity"/>
    <property type="evidence" value="ECO:0007669"/>
    <property type="project" value="TreeGrafter"/>
</dbReference>
<feature type="transmembrane region" description="Helical" evidence="1">
    <location>
        <begin position="52"/>
        <end position="74"/>
    </location>
</feature>
<keyword evidence="3" id="KW-1185">Reference proteome</keyword>
<proteinExistence type="predicted"/>
<accession>A0AAN8XDP8</accession>
<dbReference type="PANTHER" id="PTHR46026">
    <property type="entry name" value="RHO-TYPE GUANINE NUCLEOTIDE EXCHANGE FACTOR, ISOFORM F"/>
    <property type="match status" value="1"/>
</dbReference>
<comment type="caution">
    <text evidence="2">The sequence shown here is derived from an EMBL/GenBank/DDBJ whole genome shotgun (WGS) entry which is preliminary data.</text>
</comment>
<reference evidence="2 3" key="1">
    <citation type="submission" date="2023-11" db="EMBL/GenBank/DDBJ databases">
        <title>Halocaridina rubra genome assembly.</title>
        <authorList>
            <person name="Smith C."/>
        </authorList>
    </citation>
    <scope>NUCLEOTIDE SEQUENCE [LARGE SCALE GENOMIC DNA]</scope>
    <source>
        <strain evidence="2">EP-1</strain>
        <tissue evidence="2">Whole</tissue>
    </source>
</reference>
<keyword evidence="1" id="KW-0472">Membrane</keyword>
<dbReference type="InterPro" id="IPR011993">
    <property type="entry name" value="PH-like_dom_sf"/>
</dbReference>
<dbReference type="AlphaFoldDB" id="A0AAN8XDP8"/>
<feature type="non-terminal residue" evidence="2">
    <location>
        <position position="1"/>
    </location>
</feature>
<dbReference type="Proteomes" id="UP001381693">
    <property type="component" value="Unassembled WGS sequence"/>
</dbReference>
<evidence type="ECO:0000313" key="2">
    <source>
        <dbReference type="EMBL" id="KAK7081482.1"/>
    </source>
</evidence>
<dbReference type="PANTHER" id="PTHR46026:SF1">
    <property type="entry name" value="RHO-TYPE GUANINE NUCLEOTIDE EXCHANGE FACTOR, ISOFORM F"/>
    <property type="match status" value="1"/>
</dbReference>
<keyword evidence="1" id="KW-0812">Transmembrane</keyword>
<dbReference type="SUPFAM" id="SSF50729">
    <property type="entry name" value="PH domain-like"/>
    <property type="match status" value="1"/>
</dbReference>
<dbReference type="Gene3D" id="2.30.29.30">
    <property type="entry name" value="Pleckstrin-homology domain (PH domain)/Phosphotyrosine-binding domain (PTB)"/>
    <property type="match status" value="1"/>
</dbReference>
<dbReference type="EMBL" id="JAXCGZ010004802">
    <property type="protein sequence ID" value="KAK7081482.1"/>
    <property type="molecule type" value="Genomic_DNA"/>
</dbReference>
<sequence length="75" mass="8314">ANCGSIRRQKELELEVITGRVHGWDGGETLGTLGDVIRMGSVALLPDHRDRYLVLFPTTLVMLAVSPRMSAFIFE</sequence>
<protein>
    <submittedName>
        <fullName evidence="2">Rho guanine nucleotide exchange factor 6</fullName>
    </submittedName>
</protein>
<evidence type="ECO:0000256" key="1">
    <source>
        <dbReference type="SAM" id="Phobius"/>
    </source>
</evidence>
<organism evidence="2 3">
    <name type="scientific">Halocaridina rubra</name>
    <name type="common">Hawaiian red shrimp</name>
    <dbReference type="NCBI Taxonomy" id="373956"/>
    <lineage>
        <taxon>Eukaryota</taxon>
        <taxon>Metazoa</taxon>
        <taxon>Ecdysozoa</taxon>
        <taxon>Arthropoda</taxon>
        <taxon>Crustacea</taxon>
        <taxon>Multicrustacea</taxon>
        <taxon>Malacostraca</taxon>
        <taxon>Eumalacostraca</taxon>
        <taxon>Eucarida</taxon>
        <taxon>Decapoda</taxon>
        <taxon>Pleocyemata</taxon>
        <taxon>Caridea</taxon>
        <taxon>Atyoidea</taxon>
        <taxon>Atyidae</taxon>
        <taxon>Halocaridina</taxon>
    </lineage>
</organism>
<feature type="non-terminal residue" evidence="2">
    <location>
        <position position="75"/>
    </location>
</feature>
<name>A0AAN8XDP8_HALRR</name>